<protein>
    <recommendedName>
        <fullName evidence="1">Heterokaryon incompatibility domain-containing protein</fullName>
    </recommendedName>
</protein>
<dbReference type="Proteomes" id="UP000236621">
    <property type="component" value="Unassembled WGS sequence"/>
</dbReference>
<evidence type="ECO:0000259" key="1">
    <source>
        <dbReference type="Pfam" id="PF06985"/>
    </source>
</evidence>
<evidence type="ECO:0000313" key="2">
    <source>
        <dbReference type="EMBL" id="PNY23089.1"/>
    </source>
</evidence>
<evidence type="ECO:0000313" key="3">
    <source>
        <dbReference type="Proteomes" id="UP000236621"/>
    </source>
</evidence>
<dbReference type="EMBL" id="NRSZ01001151">
    <property type="protein sequence ID" value="PNY23089.1"/>
    <property type="molecule type" value="Genomic_DNA"/>
</dbReference>
<organism evidence="2 3">
    <name type="scientific">Tolypocladium capitatum</name>
    <dbReference type="NCBI Taxonomy" id="45235"/>
    <lineage>
        <taxon>Eukaryota</taxon>
        <taxon>Fungi</taxon>
        <taxon>Dikarya</taxon>
        <taxon>Ascomycota</taxon>
        <taxon>Pezizomycotina</taxon>
        <taxon>Sordariomycetes</taxon>
        <taxon>Hypocreomycetidae</taxon>
        <taxon>Hypocreales</taxon>
        <taxon>Ophiocordycipitaceae</taxon>
        <taxon>Tolypocladium</taxon>
    </lineage>
</organism>
<keyword evidence="3" id="KW-1185">Reference proteome</keyword>
<dbReference type="InterPro" id="IPR010730">
    <property type="entry name" value="HET"/>
</dbReference>
<sequence length="855" mass="95227">MDLLCVPDEPSAPTERCPYVCAEGWDGGVYRMYPQRTGLSRLVPRALRDMSEVPAPADQPFLEGLYPTPLEELQPFLQTWFFFGLAAEFLGLNEVAPGVRLMDRADAAREMALLYDECVLEDGGARYLTAAAVLGKSKLILERVRMAPDRIQRLVYLRDCLYYSVVMLHLVQANLDYRIRSAIVALGELFSTGLFAAVTMAQPRIELPIVGLNWYRDYVKPGGVVEAQMLRGGWCPSEIEKIRSQFQGVFTMHYMSRLKLAQRHGDHGGCSLHACRAFQMDVATYRPRHAGDDCGCAHVEIDAASVLSILRSTGSYPVIRVERQPSTDGDGADGLLRLVAEPWTPGTPYLALSHVWADGLGNPATNSLPRCQMERLSRMTASLQEQQQQQPSTPYRIWVDTLCCPVDLEGKLMALRTIADVYRQATHVLVLDSSLATFKSEGTHPAELLLRTFGASPWMRRLWTLQEGVLGNSLYIQFADRAVDSSALLQQLFAVGCQDSRYMRMWQDVMSEYNQLQTLCAVPEPGSSSNHTPPPLVSLQRALHYRTVSVASDEPLCIATLMALDTGYIAAAPDAQGRMVRVWELLSRANNGLPVRIIFYAEETLDVPGWRWAPRSLLGSSVSDPVMGNDERVIRFAEQVTDVAQNDHGDRRLARAGIPTPLGLKVRLPGCRLVPKPHIQGLPLHPWSGVTGTIEDQLVLRDEAGGWVRIFDWYRTKKMGVWTREEMSAYDKRMNGPLCRSMDTGNCALIYDVPSALDQARTCCMVQVEDVGEGDIEEAAPDLGCEETPLRARRERTVMISRLGDVEAGLMDMLRQLACKVASDEVTRGLLSIHDQSSEAWKDGAAHVRARMKEV</sequence>
<dbReference type="STRING" id="45235.A0A2K3Q6F0"/>
<reference evidence="2 3" key="1">
    <citation type="submission" date="2017-08" db="EMBL/GenBank/DDBJ databases">
        <title>Harnessing the power of phylogenomics to disentangle the directionality and signatures of interkingdom host jumping in the parasitic fungal genus Tolypocladium.</title>
        <authorList>
            <person name="Quandt C.A."/>
            <person name="Patterson W."/>
            <person name="Spatafora J.W."/>
        </authorList>
    </citation>
    <scope>NUCLEOTIDE SEQUENCE [LARGE SCALE GENOMIC DNA]</scope>
    <source>
        <strain evidence="2 3">CBS 113982</strain>
    </source>
</reference>
<dbReference type="Pfam" id="PF06985">
    <property type="entry name" value="HET"/>
    <property type="match status" value="1"/>
</dbReference>
<dbReference type="AlphaFoldDB" id="A0A2K3Q6F0"/>
<feature type="domain" description="Heterokaryon incompatibility" evidence="1">
    <location>
        <begin position="349"/>
        <end position="433"/>
    </location>
</feature>
<proteinExistence type="predicted"/>
<gene>
    <name evidence="2" type="ORF">TCAP_06963</name>
</gene>
<comment type="caution">
    <text evidence="2">The sequence shown here is derived from an EMBL/GenBank/DDBJ whole genome shotgun (WGS) entry which is preliminary data.</text>
</comment>
<name>A0A2K3Q6F0_9HYPO</name>
<dbReference type="PANTHER" id="PTHR39596:SF3">
    <property type="entry name" value="HETEROKARYON INCOMPATIBILITY DOMAIN-CONTAINING PROTEIN"/>
    <property type="match status" value="1"/>
</dbReference>
<dbReference type="OrthoDB" id="2426273at2759"/>
<accession>A0A2K3Q6F0</accession>
<dbReference type="PANTHER" id="PTHR39596">
    <property type="match status" value="1"/>
</dbReference>